<dbReference type="RefSeq" id="WP_344899611.1">
    <property type="nucleotide sequence ID" value="NZ_BAAAWD010000014.1"/>
</dbReference>
<keyword evidence="2" id="KW-0503">Monooxygenase</keyword>
<dbReference type="GO" id="GO:0004497">
    <property type="term" value="F:monooxygenase activity"/>
    <property type="evidence" value="ECO:0007669"/>
    <property type="project" value="UniProtKB-KW"/>
</dbReference>
<proteinExistence type="predicted"/>
<evidence type="ECO:0000313" key="3">
    <source>
        <dbReference type="Proteomes" id="UP001499930"/>
    </source>
</evidence>
<dbReference type="EMBL" id="BAAAWD010000014">
    <property type="protein sequence ID" value="GAA3020513.1"/>
    <property type="molecule type" value="Genomic_DNA"/>
</dbReference>
<dbReference type="InterPro" id="IPR051704">
    <property type="entry name" value="FAD_aromatic-hydroxylase"/>
</dbReference>
<comment type="caution">
    <text evidence="2">The sequence shown here is derived from an EMBL/GenBank/DDBJ whole genome shotgun (WGS) entry which is preliminary data.</text>
</comment>
<gene>
    <name evidence="2" type="ORF">GCM10017559_51160</name>
</gene>
<keyword evidence="3" id="KW-1185">Reference proteome</keyword>
<organism evidence="2 3">
    <name type="scientific">Streptosporangium longisporum</name>
    <dbReference type="NCBI Taxonomy" id="46187"/>
    <lineage>
        <taxon>Bacteria</taxon>
        <taxon>Bacillati</taxon>
        <taxon>Actinomycetota</taxon>
        <taxon>Actinomycetes</taxon>
        <taxon>Streptosporangiales</taxon>
        <taxon>Streptosporangiaceae</taxon>
        <taxon>Streptosporangium</taxon>
    </lineage>
</organism>
<dbReference type="Gene3D" id="3.50.50.60">
    <property type="entry name" value="FAD/NAD(P)-binding domain"/>
    <property type="match status" value="1"/>
</dbReference>
<dbReference type="Proteomes" id="UP001499930">
    <property type="component" value="Unassembled WGS sequence"/>
</dbReference>
<evidence type="ECO:0000259" key="1">
    <source>
        <dbReference type="Pfam" id="PF01494"/>
    </source>
</evidence>
<keyword evidence="2" id="KW-0560">Oxidoreductase</keyword>
<dbReference type="SUPFAM" id="SSF51905">
    <property type="entry name" value="FAD/NAD(P)-binding domain"/>
    <property type="match status" value="1"/>
</dbReference>
<dbReference type="InterPro" id="IPR002938">
    <property type="entry name" value="FAD-bd"/>
</dbReference>
<dbReference type="PRINTS" id="PR00420">
    <property type="entry name" value="RNGMNOXGNASE"/>
</dbReference>
<protein>
    <submittedName>
        <fullName evidence="2">FAD-dependent monooxygenase</fullName>
    </submittedName>
</protein>
<accession>A0ABN3Y616</accession>
<dbReference type="PANTHER" id="PTHR46865:SF2">
    <property type="entry name" value="MONOOXYGENASE"/>
    <property type="match status" value="1"/>
</dbReference>
<evidence type="ECO:0000313" key="2">
    <source>
        <dbReference type="EMBL" id="GAA3020513.1"/>
    </source>
</evidence>
<reference evidence="2 3" key="1">
    <citation type="journal article" date="2019" name="Int. J. Syst. Evol. Microbiol.">
        <title>The Global Catalogue of Microorganisms (GCM) 10K type strain sequencing project: providing services to taxonomists for standard genome sequencing and annotation.</title>
        <authorList>
            <consortium name="The Broad Institute Genomics Platform"/>
            <consortium name="The Broad Institute Genome Sequencing Center for Infectious Disease"/>
            <person name="Wu L."/>
            <person name="Ma J."/>
        </authorList>
    </citation>
    <scope>NUCLEOTIDE SEQUENCE [LARGE SCALE GENOMIC DNA]</scope>
    <source>
        <strain evidence="2 3">JCM 3106</strain>
    </source>
</reference>
<dbReference type="Gene3D" id="3.30.9.10">
    <property type="entry name" value="D-Amino Acid Oxidase, subunit A, domain 2"/>
    <property type="match status" value="1"/>
</dbReference>
<feature type="domain" description="FAD-binding" evidence="1">
    <location>
        <begin position="3"/>
        <end position="339"/>
    </location>
</feature>
<dbReference type="InterPro" id="IPR036188">
    <property type="entry name" value="FAD/NAD-bd_sf"/>
</dbReference>
<dbReference type="PANTHER" id="PTHR46865">
    <property type="entry name" value="OXIDOREDUCTASE-RELATED"/>
    <property type="match status" value="1"/>
</dbReference>
<sequence length="380" mass="41597">MKTVLISGACVAGPALAYWLHRGGFTPTVVERAPAPRTGGQAVDIRGVALEVAERMGIGARVREARTRMRGMSVLDRDGNELFRSTEATFSSGRLDGDDVELLREDLTLLLHERTRHDVEYVFDDSVTSLQEDEDGVRVTFERGPARTFDLVVGADGLHSNVRRLAFGAEERFLHHLGTYLAIYGTDNFLGLEDWQIWFREGDAGCGLYPVRGNTELRITLGFGAEPFAIDHRDAEGLRRLVAERFEGLGWEVPAMIERMWPASDFYFDAMAQVRMERWSAGRVVLLGDAGYCASPLSGQGTSLALVGAYVLAAELGSAAGDHRAAFARYEERMRPFVELNQALALENPGGPAAEESIDRAKNAITLDDPLPLPVGQAAG</sequence>
<name>A0ABN3Y616_9ACTN</name>
<dbReference type="Pfam" id="PF01494">
    <property type="entry name" value="FAD_binding_3"/>
    <property type="match status" value="1"/>
</dbReference>